<evidence type="ECO:0000256" key="4">
    <source>
        <dbReference type="ARBA" id="ARBA00010561"/>
    </source>
</evidence>
<comment type="catalytic activity">
    <reaction evidence="18 19">
        <text>alpha-ribazole 5'-phosphate + adenosylcob(III)inamide-GDP = adenosylcob(III)alamin 5'-phosphate + GMP + H(+)</text>
        <dbReference type="Rhea" id="RHEA:23560"/>
        <dbReference type="ChEBI" id="CHEBI:15378"/>
        <dbReference type="ChEBI" id="CHEBI:57918"/>
        <dbReference type="ChEBI" id="CHEBI:58115"/>
        <dbReference type="ChEBI" id="CHEBI:60487"/>
        <dbReference type="ChEBI" id="CHEBI:60493"/>
        <dbReference type="EC" id="2.7.8.26"/>
    </reaction>
</comment>
<comment type="function">
    <text evidence="14 19">Joins adenosylcobinamide-GDP and alpha-ribazole to generate adenosylcobalamin (Ado-cobalamin). Also synthesizes adenosylcobalamin 5'-phosphate from adenosylcobinamide-GDP and alpha-ribazole 5'-phosphate.</text>
</comment>
<dbReference type="GO" id="GO:0051073">
    <property type="term" value="F:adenosylcobinamide-GDP ribazoletransferase activity"/>
    <property type="evidence" value="ECO:0007669"/>
    <property type="project" value="UniProtKB-UniRule"/>
</dbReference>
<dbReference type="AlphaFoldDB" id="E5Y4P4"/>
<dbReference type="Pfam" id="PF02654">
    <property type="entry name" value="CobS"/>
    <property type="match status" value="1"/>
</dbReference>
<evidence type="ECO:0000256" key="11">
    <source>
        <dbReference type="ARBA" id="ARBA00022842"/>
    </source>
</evidence>
<keyword evidence="9 19" id="KW-0808">Transferase</keyword>
<comment type="similarity">
    <text evidence="4 19">Belongs to the CobS family.</text>
</comment>
<evidence type="ECO:0000256" key="5">
    <source>
        <dbReference type="ARBA" id="ARBA00013200"/>
    </source>
</evidence>
<evidence type="ECO:0000256" key="1">
    <source>
        <dbReference type="ARBA" id="ARBA00001946"/>
    </source>
</evidence>
<evidence type="ECO:0000256" key="12">
    <source>
        <dbReference type="ARBA" id="ARBA00022989"/>
    </source>
</evidence>
<evidence type="ECO:0000256" key="18">
    <source>
        <dbReference type="ARBA" id="ARBA00049504"/>
    </source>
</evidence>
<organism evidence="20 21">
    <name type="scientific">Bilophila wadsworthia (strain 3_1_6)</name>
    <dbReference type="NCBI Taxonomy" id="563192"/>
    <lineage>
        <taxon>Bacteria</taxon>
        <taxon>Pseudomonadati</taxon>
        <taxon>Thermodesulfobacteriota</taxon>
        <taxon>Desulfovibrionia</taxon>
        <taxon>Desulfovibrionales</taxon>
        <taxon>Desulfovibrionaceae</taxon>
        <taxon>Bilophila</taxon>
    </lineage>
</organism>
<dbReference type="EC" id="2.7.8.26" evidence="5 19"/>
<dbReference type="GeneID" id="78086295"/>
<evidence type="ECO:0000256" key="9">
    <source>
        <dbReference type="ARBA" id="ARBA00022679"/>
    </source>
</evidence>
<evidence type="ECO:0000256" key="19">
    <source>
        <dbReference type="HAMAP-Rule" id="MF_00719"/>
    </source>
</evidence>
<dbReference type="OrthoDB" id="9794223at2"/>
<evidence type="ECO:0000256" key="17">
    <source>
        <dbReference type="ARBA" id="ARBA00048623"/>
    </source>
</evidence>
<proteinExistence type="inferred from homology"/>
<evidence type="ECO:0000256" key="2">
    <source>
        <dbReference type="ARBA" id="ARBA00004651"/>
    </source>
</evidence>
<keyword evidence="21" id="KW-1185">Reference proteome</keyword>
<evidence type="ECO:0000256" key="15">
    <source>
        <dbReference type="ARBA" id="ARBA00032605"/>
    </source>
</evidence>
<dbReference type="GO" id="GO:0008818">
    <property type="term" value="F:cobalamin 5'-phosphate synthase activity"/>
    <property type="evidence" value="ECO:0007669"/>
    <property type="project" value="UniProtKB-UniRule"/>
</dbReference>
<comment type="pathway">
    <text evidence="3 19">Cofactor biosynthesis; adenosylcobalamin biosynthesis; adenosylcobalamin from cob(II)yrinate a,c-diamide: step 7/7.</text>
</comment>
<evidence type="ECO:0000313" key="21">
    <source>
        <dbReference type="Proteomes" id="UP000006034"/>
    </source>
</evidence>
<keyword evidence="10 19" id="KW-0812">Transmembrane</keyword>
<keyword evidence="12 19" id="KW-1133">Transmembrane helix</keyword>
<keyword evidence="11 19" id="KW-0460">Magnesium</keyword>
<dbReference type="GO" id="GO:0005886">
    <property type="term" value="C:plasma membrane"/>
    <property type="evidence" value="ECO:0007669"/>
    <property type="project" value="UniProtKB-SubCell"/>
</dbReference>
<dbReference type="eggNOG" id="COG0368">
    <property type="taxonomic scope" value="Bacteria"/>
</dbReference>
<dbReference type="PANTHER" id="PTHR34148:SF1">
    <property type="entry name" value="ADENOSYLCOBINAMIDE-GDP RIBAZOLETRANSFERASE"/>
    <property type="match status" value="1"/>
</dbReference>
<dbReference type="Proteomes" id="UP000006034">
    <property type="component" value="Unassembled WGS sequence"/>
</dbReference>
<dbReference type="EMBL" id="ADCP02000001">
    <property type="protein sequence ID" value="EFV45050.1"/>
    <property type="molecule type" value="Genomic_DNA"/>
</dbReference>
<evidence type="ECO:0000256" key="13">
    <source>
        <dbReference type="ARBA" id="ARBA00023136"/>
    </source>
</evidence>
<comment type="subcellular location">
    <subcellularLocation>
        <location evidence="2 19">Cell membrane</location>
        <topology evidence="2 19">Multi-pass membrane protein</topology>
    </subcellularLocation>
</comment>
<dbReference type="NCBIfam" id="TIGR00317">
    <property type="entry name" value="cobS"/>
    <property type="match status" value="1"/>
</dbReference>
<dbReference type="InterPro" id="IPR003805">
    <property type="entry name" value="CobS"/>
</dbReference>
<dbReference type="GO" id="GO:0009236">
    <property type="term" value="P:cobalamin biosynthetic process"/>
    <property type="evidence" value="ECO:0007669"/>
    <property type="project" value="UniProtKB-UniRule"/>
</dbReference>
<comment type="caution">
    <text evidence="20">The sequence shown here is derived from an EMBL/GenBank/DDBJ whole genome shotgun (WGS) entry which is preliminary data.</text>
</comment>
<dbReference type="PANTHER" id="PTHR34148">
    <property type="entry name" value="ADENOSYLCOBINAMIDE-GDP RIBAZOLETRANSFERASE"/>
    <property type="match status" value="1"/>
</dbReference>
<feature type="transmembrane region" description="Helical" evidence="19">
    <location>
        <begin position="183"/>
        <end position="214"/>
    </location>
</feature>
<feature type="transmembrane region" description="Helical" evidence="19">
    <location>
        <begin position="27"/>
        <end position="53"/>
    </location>
</feature>
<keyword evidence="8 19" id="KW-0169">Cobalamin biosynthesis</keyword>
<comment type="catalytic activity">
    <reaction evidence="17 19">
        <text>alpha-ribazole + adenosylcob(III)inamide-GDP = adenosylcob(III)alamin + GMP + H(+)</text>
        <dbReference type="Rhea" id="RHEA:16049"/>
        <dbReference type="ChEBI" id="CHEBI:10329"/>
        <dbReference type="ChEBI" id="CHEBI:15378"/>
        <dbReference type="ChEBI" id="CHEBI:18408"/>
        <dbReference type="ChEBI" id="CHEBI:58115"/>
        <dbReference type="ChEBI" id="CHEBI:60487"/>
        <dbReference type="EC" id="2.7.8.26"/>
    </reaction>
</comment>
<evidence type="ECO:0000256" key="6">
    <source>
        <dbReference type="ARBA" id="ARBA00015850"/>
    </source>
</evidence>
<feature type="transmembrane region" description="Helical" evidence="19">
    <location>
        <begin position="103"/>
        <end position="127"/>
    </location>
</feature>
<keyword evidence="7 19" id="KW-1003">Cell membrane</keyword>
<evidence type="ECO:0000256" key="7">
    <source>
        <dbReference type="ARBA" id="ARBA00022475"/>
    </source>
</evidence>
<protein>
    <recommendedName>
        <fullName evidence="6 19">Adenosylcobinamide-GDP ribazoletransferase</fullName>
        <ecNumber evidence="5 19">2.7.8.26</ecNumber>
    </recommendedName>
    <alternativeName>
        <fullName evidence="16 19">Cobalamin synthase</fullName>
    </alternativeName>
    <alternativeName>
        <fullName evidence="15 19">Cobalamin-5'-phosphate synthase</fullName>
    </alternativeName>
</protein>
<evidence type="ECO:0000313" key="20">
    <source>
        <dbReference type="EMBL" id="EFV45050.1"/>
    </source>
</evidence>
<name>E5Y4P4_BILW3</name>
<dbReference type="STRING" id="563192.HMPREF0179_01156"/>
<keyword evidence="13 19" id="KW-0472">Membrane</keyword>
<evidence type="ECO:0000256" key="16">
    <source>
        <dbReference type="ARBA" id="ARBA00032853"/>
    </source>
</evidence>
<feature type="transmembrane region" description="Helical" evidence="19">
    <location>
        <begin position="133"/>
        <end position="154"/>
    </location>
</feature>
<evidence type="ECO:0000256" key="8">
    <source>
        <dbReference type="ARBA" id="ARBA00022573"/>
    </source>
</evidence>
<gene>
    <name evidence="19" type="primary">cobS</name>
    <name evidence="20" type="ORF">HMPREF0179_01156</name>
</gene>
<evidence type="ECO:0000256" key="10">
    <source>
        <dbReference type="ARBA" id="ARBA00022692"/>
    </source>
</evidence>
<evidence type="ECO:0000256" key="14">
    <source>
        <dbReference type="ARBA" id="ARBA00025228"/>
    </source>
</evidence>
<dbReference type="UniPathway" id="UPA00148">
    <property type="reaction ID" value="UER00238"/>
</dbReference>
<dbReference type="HAMAP" id="MF_00719">
    <property type="entry name" value="CobS"/>
    <property type="match status" value="1"/>
</dbReference>
<evidence type="ECO:0000256" key="3">
    <source>
        <dbReference type="ARBA" id="ARBA00004663"/>
    </source>
</evidence>
<dbReference type="RefSeq" id="WP_005026062.1">
    <property type="nucleotide sequence ID" value="NZ_KE150238.1"/>
</dbReference>
<reference evidence="20 21" key="1">
    <citation type="submission" date="2010-10" db="EMBL/GenBank/DDBJ databases">
        <authorList>
            <consortium name="The Broad Institute Genome Sequencing Platform"/>
            <person name="Ward D."/>
            <person name="Earl A."/>
            <person name="Feldgarden M."/>
            <person name="Young S.K."/>
            <person name="Gargeya S."/>
            <person name="Zeng Q."/>
            <person name="Alvarado L."/>
            <person name="Berlin A."/>
            <person name="Bochicchio J."/>
            <person name="Chapman S.B."/>
            <person name="Chen Z."/>
            <person name="Freedman E."/>
            <person name="Gellesch M."/>
            <person name="Goldberg J."/>
            <person name="Griggs A."/>
            <person name="Gujja S."/>
            <person name="Heilman E."/>
            <person name="Heiman D."/>
            <person name="Howarth C."/>
            <person name="Mehta T."/>
            <person name="Neiman D."/>
            <person name="Pearson M."/>
            <person name="Roberts A."/>
            <person name="Saif S."/>
            <person name="Shea T."/>
            <person name="Shenoy N."/>
            <person name="Sisk P."/>
            <person name="Stolte C."/>
            <person name="Sykes S."/>
            <person name="White J."/>
            <person name="Yandava C."/>
            <person name="Allen-Vercoe E."/>
            <person name="Sibley C."/>
            <person name="Ambrose C.E."/>
            <person name="Strauss J."/>
            <person name="Daigneault M."/>
            <person name="Haas B."/>
            <person name="Nusbaum C."/>
            <person name="Birren B."/>
        </authorList>
    </citation>
    <scope>NUCLEOTIDE SEQUENCE [LARGE SCALE GENOMIC DNA]</scope>
    <source>
        <strain evidence="20 21">3_1_6</strain>
    </source>
</reference>
<reference evidence="20 21" key="2">
    <citation type="submission" date="2013-04" db="EMBL/GenBank/DDBJ databases">
        <title>The Genome Sequence of Bilophila wadsworthia 3_1_6.</title>
        <authorList>
            <consortium name="The Broad Institute Genomics Platform"/>
            <person name="Earl A."/>
            <person name="Ward D."/>
            <person name="Feldgarden M."/>
            <person name="Gevers D."/>
            <person name="Sibley C."/>
            <person name="Strauss J."/>
            <person name="Allen-Vercoe E."/>
            <person name="Walker B."/>
            <person name="Young S."/>
            <person name="Zeng Q."/>
            <person name="Gargeya S."/>
            <person name="Fitzgerald M."/>
            <person name="Haas B."/>
            <person name="Abouelleil A."/>
            <person name="Allen A.W."/>
            <person name="Alvarado L."/>
            <person name="Arachchi H.M."/>
            <person name="Berlin A.M."/>
            <person name="Chapman S.B."/>
            <person name="Gainer-Dewar J."/>
            <person name="Goldberg J."/>
            <person name="Griggs A."/>
            <person name="Gujja S."/>
            <person name="Hansen M."/>
            <person name="Howarth C."/>
            <person name="Imamovic A."/>
            <person name="Ireland A."/>
            <person name="Larimer J."/>
            <person name="McCowan C."/>
            <person name="Murphy C."/>
            <person name="Pearson M."/>
            <person name="Poon T.W."/>
            <person name="Priest M."/>
            <person name="Roberts A."/>
            <person name="Saif S."/>
            <person name="Shea T."/>
            <person name="Sisk P."/>
            <person name="Sykes S."/>
            <person name="Wortman J."/>
            <person name="Nusbaum C."/>
            <person name="Birren B."/>
        </authorList>
    </citation>
    <scope>NUCLEOTIDE SEQUENCE [LARGE SCALE GENOMIC DNA]</scope>
    <source>
        <strain evidence="20 21">3_1_6</strain>
    </source>
</reference>
<accession>E5Y4P4</accession>
<dbReference type="HOGENOM" id="CLU_057426_3_1_7"/>
<comment type="cofactor">
    <cofactor evidence="1 19">
        <name>Mg(2+)</name>
        <dbReference type="ChEBI" id="CHEBI:18420"/>
    </cofactor>
</comment>
<sequence length="247" mass="25154">MKFRAALGFFTRLPVGSAPLPPTFQGVIVWLPAIGLIVGLLAALAVALATLLLPAQLGGVIGCLVWVFITGGLHLDGVADCGDGLLVEAPPERRLEIMKDSRLGTFGGAALFFVLALKAAALCTLAASFDGSWSGLLTLAGACCMAGALARSMVFPAMHIPSARPGGLGAALHNGVTRRHDMLALGIGLGICALNGGRGFTALIAALLVAWLLLSAAQKRLGGVTGDVFGCLIELTESAVLVACCLR</sequence>